<organism evidence="2 3">
    <name type="scientific">Erwinia plantamica</name>
    <dbReference type="NCBI Taxonomy" id="3237104"/>
    <lineage>
        <taxon>Bacteria</taxon>
        <taxon>Pseudomonadati</taxon>
        <taxon>Pseudomonadota</taxon>
        <taxon>Gammaproteobacteria</taxon>
        <taxon>Enterobacterales</taxon>
        <taxon>Erwiniaceae</taxon>
        <taxon>Erwinia</taxon>
    </lineage>
</organism>
<keyword evidence="1" id="KW-1133">Transmembrane helix</keyword>
<keyword evidence="1" id="KW-0472">Membrane</keyword>
<dbReference type="EMBL" id="JBGCUC010000006">
    <property type="protein sequence ID" value="MFG6076373.1"/>
    <property type="molecule type" value="Genomic_DNA"/>
</dbReference>
<evidence type="ECO:0000256" key="1">
    <source>
        <dbReference type="SAM" id="Phobius"/>
    </source>
</evidence>
<name>A0ABW7CNF6_9GAMM</name>
<sequence length="207" mass="22288">MKKRFWLVPGIVFVTVFFGMKALLGGGCSDGWQSSSIGIQGACSHHGGVGGGGGISLICALALAGYSFYRLDKAEAKKNRRIHESSKQNEWFRLDLTSAPFNPQEHYSIKGNALSHAYLPSIDSKPESLTVTISDTDSTKIEKLARALSSHSYAPDMLALDGLNVSLTMNIGEITSFQAHQISDISSLGNAAISLKETLDKHLYPNA</sequence>
<evidence type="ECO:0000313" key="2">
    <source>
        <dbReference type="EMBL" id="MFG6076373.1"/>
    </source>
</evidence>
<reference evidence="2 3" key="1">
    <citation type="submission" date="2024-07" db="EMBL/GenBank/DDBJ databases">
        <title>Novel bacterial strain Erwinia sp. OPT-41 promoting growth of various crops.</title>
        <authorList>
            <person name="Egorshina A."/>
            <person name="Lukyantsev M.A."/>
            <person name="Golubev S.N."/>
            <person name="Muratova A.Y."/>
            <person name="Bulygina E.A."/>
        </authorList>
    </citation>
    <scope>NUCLEOTIDE SEQUENCE [LARGE SCALE GENOMIC DNA]</scope>
    <source>
        <strain evidence="2 3">OPT-41</strain>
    </source>
</reference>
<proteinExistence type="predicted"/>
<dbReference type="RefSeq" id="WP_394148834.1">
    <property type="nucleotide sequence ID" value="NZ_JBGCUC010000006.1"/>
</dbReference>
<protein>
    <submittedName>
        <fullName evidence="2">Uncharacterized protein</fullName>
    </submittedName>
</protein>
<gene>
    <name evidence="2" type="ORF">AB3U87_08350</name>
</gene>
<keyword evidence="1" id="KW-0812">Transmembrane</keyword>
<feature type="transmembrane region" description="Helical" evidence="1">
    <location>
        <begin position="49"/>
        <end position="71"/>
    </location>
</feature>
<keyword evidence="3" id="KW-1185">Reference proteome</keyword>
<comment type="caution">
    <text evidence="2">The sequence shown here is derived from an EMBL/GenBank/DDBJ whole genome shotgun (WGS) entry which is preliminary data.</text>
</comment>
<dbReference type="Proteomes" id="UP001605250">
    <property type="component" value="Unassembled WGS sequence"/>
</dbReference>
<accession>A0ABW7CNF6</accession>
<evidence type="ECO:0000313" key="3">
    <source>
        <dbReference type="Proteomes" id="UP001605250"/>
    </source>
</evidence>